<dbReference type="GO" id="GO:0005524">
    <property type="term" value="F:ATP binding"/>
    <property type="evidence" value="ECO:0007669"/>
    <property type="project" value="UniProtKB-KW"/>
</dbReference>
<dbReference type="GO" id="GO:0006270">
    <property type="term" value="P:DNA replication initiation"/>
    <property type="evidence" value="ECO:0007669"/>
    <property type="project" value="TreeGrafter"/>
</dbReference>
<evidence type="ECO:0000313" key="4">
    <source>
        <dbReference type="EMBL" id="OGG47000.1"/>
    </source>
</evidence>
<proteinExistence type="predicted"/>
<sequence>MTKFDLLQEILAKQASIPTRQSQVLTESIDASPVGKSAYLREELDSPYGRASGAPVSFLPLRFCYANGMKLVQVIPIVRGGAKEELTYFSTQETPLGSIVSIPLRKKNVRALVVRNDDVEEAKLTLKRSDWSVRKLGRQKPLSLLSPAFITAVKKIAEYHARNVGAVLYTLVPKAVLETPKELGAMRSAEEKESPPTTKNQKLAFQAPYDERCETYRSLIREEFARGASIAIIVPTIVAGEQIFGRLSRGILEYTFLFHSGLSAKELQQRWADALLTEHPVLIISTAPFLSLPRHDLGTIIVENENSSAYKTVATPSLDLRFVAEALAKVIHARCIFADFPLSVETLWRFREHELDELSPLKLRPQFASASVIADMRAIEKKSDGTQALPAVSEKFRVLGEEMRSLIEEAVRKEKRLFLFGARRGIAPITVCQDCNSTVVCAACGAPVALHKMTNGKALGENMFVCHRCKAVRSAKERCAVCRSWRLISLGIGIERVLEELKALYPHLSPLRMDRDSVTTHRQAKIIMETFYRNPGQVLVGTEMAIHYLSEPIPFSGITSIDSLLSLPEWRISEKVFSLIIALRRLTAEALVIQTRRPNDYIVRTAVAGSIADFYATELKLREEFKYPPAVTLIRISCRAPRTRALADFEKIKALLSPHELEFFETRSSGRVSDGRGIKFGNTVHGLLRVPRGLWPDAALSKHLSALPPYFTVSVNPDALFQ</sequence>
<evidence type="ECO:0008006" key="6">
    <source>
        <dbReference type="Google" id="ProtNLM"/>
    </source>
</evidence>
<reference evidence="4 5" key="1">
    <citation type="journal article" date="2016" name="Nat. Commun.">
        <title>Thousands of microbial genomes shed light on interconnected biogeochemical processes in an aquifer system.</title>
        <authorList>
            <person name="Anantharaman K."/>
            <person name="Brown C.T."/>
            <person name="Hug L.A."/>
            <person name="Sharon I."/>
            <person name="Castelle C.J."/>
            <person name="Probst A.J."/>
            <person name="Thomas B.C."/>
            <person name="Singh A."/>
            <person name="Wilkins M.J."/>
            <person name="Karaoz U."/>
            <person name="Brodie E.L."/>
            <person name="Williams K.H."/>
            <person name="Hubbard S.S."/>
            <person name="Banfield J.F."/>
        </authorList>
    </citation>
    <scope>NUCLEOTIDE SEQUENCE [LARGE SCALE GENOMIC DNA]</scope>
</reference>
<gene>
    <name evidence="4" type="ORF">A2671_00450</name>
</gene>
<comment type="caution">
    <text evidence="4">The sequence shown here is derived from an EMBL/GenBank/DDBJ whole genome shotgun (WGS) entry which is preliminary data.</text>
</comment>
<evidence type="ECO:0000313" key="5">
    <source>
        <dbReference type="Proteomes" id="UP000178344"/>
    </source>
</evidence>
<evidence type="ECO:0000256" key="1">
    <source>
        <dbReference type="ARBA" id="ARBA00022741"/>
    </source>
</evidence>
<evidence type="ECO:0000256" key="3">
    <source>
        <dbReference type="ARBA" id="ARBA00023125"/>
    </source>
</evidence>
<keyword evidence="3" id="KW-0238">DNA-binding</keyword>
<dbReference type="PANTHER" id="PTHR30580:SF0">
    <property type="entry name" value="PRIMOSOMAL PROTEIN N"/>
    <property type="match status" value="1"/>
</dbReference>
<dbReference type="Gene3D" id="3.40.1440.60">
    <property type="entry name" value="PriA, 3(prime) DNA-binding domain"/>
    <property type="match status" value="1"/>
</dbReference>
<dbReference type="EMBL" id="MFKQ01000033">
    <property type="protein sequence ID" value="OGG47000.1"/>
    <property type="molecule type" value="Genomic_DNA"/>
</dbReference>
<evidence type="ECO:0000256" key="2">
    <source>
        <dbReference type="ARBA" id="ARBA00022840"/>
    </source>
</evidence>
<accession>A0A1F6CDE5</accession>
<dbReference type="InterPro" id="IPR042115">
    <property type="entry name" value="PriA_3primeBD_sf"/>
</dbReference>
<keyword evidence="1" id="KW-0547">Nucleotide-binding</keyword>
<dbReference type="Gene3D" id="3.40.50.300">
    <property type="entry name" value="P-loop containing nucleotide triphosphate hydrolases"/>
    <property type="match status" value="1"/>
</dbReference>
<dbReference type="Proteomes" id="UP000178344">
    <property type="component" value="Unassembled WGS sequence"/>
</dbReference>
<dbReference type="GO" id="GO:0003677">
    <property type="term" value="F:DNA binding"/>
    <property type="evidence" value="ECO:0007669"/>
    <property type="project" value="UniProtKB-KW"/>
</dbReference>
<dbReference type="InterPro" id="IPR027417">
    <property type="entry name" value="P-loop_NTPase"/>
</dbReference>
<protein>
    <recommendedName>
        <fullName evidence="6">Primosomal protein N' 3' DNA-binding domain-containing protein</fullName>
    </recommendedName>
</protein>
<dbReference type="GO" id="GO:0006302">
    <property type="term" value="P:double-strand break repair"/>
    <property type="evidence" value="ECO:0007669"/>
    <property type="project" value="TreeGrafter"/>
</dbReference>
<dbReference type="GO" id="GO:0043138">
    <property type="term" value="F:3'-5' DNA helicase activity"/>
    <property type="evidence" value="ECO:0007669"/>
    <property type="project" value="TreeGrafter"/>
</dbReference>
<name>A0A1F6CDE5_9BACT</name>
<dbReference type="AlphaFoldDB" id="A0A1F6CDE5"/>
<dbReference type="GO" id="GO:0006310">
    <property type="term" value="P:DNA recombination"/>
    <property type="evidence" value="ECO:0007669"/>
    <property type="project" value="TreeGrafter"/>
</dbReference>
<organism evidence="4 5">
    <name type="scientific">Candidatus Kaiserbacteria bacterium RIFCSPHIGHO2_01_FULL_49_13</name>
    <dbReference type="NCBI Taxonomy" id="1798477"/>
    <lineage>
        <taxon>Bacteria</taxon>
        <taxon>Candidatus Kaiseribacteriota</taxon>
    </lineage>
</organism>
<keyword evidence="2" id="KW-0067">ATP-binding</keyword>
<dbReference type="PANTHER" id="PTHR30580">
    <property type="entry name" value="PRIMOSOMAL PROTEIN N"/>
    <property type="match status" value="1"/>
</dbReference>